<evidence type="ECO:0000313" key="2">
    <source>
        <dbReference type="Proteomes" id="UP000274212"/>
    </source>
</evidence>
<dbReference type="Proteomes" id="UP000274212">
    <property type="component" value="Unassembled WGS sequence"/>
</dbReference>
<gene>
    <name evidence="1" type="ORF">ALP36_03236</name>
</gene>
<dbReference type="Gene3D" id="3.40.50.410">
    <property type="entry name" value="von Willebrand factor, type A domain"/>
    <property type="match status" value="1"/>
</dbReference>
<organism evidence="1 2">
    <name type="scientific">Pseudomonas syringae pv. coriandricola</name>
    <dbReference type="NCBI Taxonomy" id="264453"/>
    <lineage>
        <taxon>Bacteria</taxon>
        <taxon>Pseudomonadati</taxon>
        <taxon>Pseudomonadota</taxon>
        <taxon>Gammaproteobacteria</taxon>
        <taxon>Pseudomonadales</taxon>
        <taxon>Pseudomonadaceae</taxon>
        <taxon>Pseudomonas</taxon>
    </lineage>
</organism>
<dbReference type="EMBL" id="RBTT01000096">
    <property type="protein sequence ID" value="RMU10443.1"/>
    <property type="molecule type" value="Genomic_DNA"/>
</dbReference>
<reference evidence="1 2" key="1">
    <citation type="submission" date="2018-08" db="EMBL/GenBank/DDBJ databases">
        <title>Recombination of ecologically and evolutionarily significant loci maintains genetic cohesion in the Pseudomonas syringae species complex.</title>
        <authorList>
            <person name="Dillon M."/>
            <person name="Thakur S."/>
            <person name="Almeida R.N.D."/>
            <person name="Weir B.S."/>
            <person name="Guttman D.S."/>
        </authorList>
    </citation>
    <scope>NUCLEOTIDE SEQUENCE [LARGE SCALE GENOMIC DNA]</scope>
    <source>
        <strain evidence="1 2">ICMP 9829</strain>
    </source>
</reference>
<comment type="caution">
    <text evidence="1">The sequence shown here is derived from an EMBL/GenBank/DDBJ whole genome shotgun (WGS) entry which is preliminary data.</text>
</comment>
<name>A0A3M5RN46_9PSED</name>
<proteinExistence type="predicted"/>
<sequence length="414" mass="45572">MKEEYILSQEDLVDNPTARVPICLVLDVSGSMSGEPIRELQAGVQMFYEAIRDDEIAQYAAEISIVTFGSQAQRTVDFMSIERQDVPALISTAKSYEDALDPLHGYFIGLWPTVEQLPTGYAPQTLFAEAQQTAVSSPGFVGRNTLASLNSMLSDGVIPQALSSNLVETACVVWQQRPLEAADFLSTGVDLSITQIAELSDAIDYNKPEEVALLERVWKTITPNLSIVGDLEATKAVLVKGKRGSSTDPDLCLALWCRALGMEAHSNLKKLILAEETSDGQRTRLLHQIIRNEGQHSEKESKEIPALALQLLKMEESPLTWAAVNALRADVNKRFLTHEDRLAYARLLLSELANGGADTAKGHIVSWAKALGTEAVLRDVRPEVLSEGDVTIINNIFGNSRAMTGLWKRWKNRQ</sequence>
<dbReference type="InterPro" id="IPR036465">
    <property type="entry name" value="vWFA_dom_sf"/>
</dbReference>
<dbReference type="AlphaFoldDB" id="A0A3M5RN46"/>
<dbReference type="SUPFAM" id="SSF53300">
    <property type="entry name" value="vWA-like"/>
    <property type="match status" value="1"/>
</dbReference>
<evidence type="ECO:0000313" key="1">
    <source>
        <dbReference type="EMBL" id="RMU10443.1"/>
    </source>
</evidence>
<protein>
    <submittedName>
        <fullName evidence="1">KAP P-loop domain-containing protein</fullName>
    </submittedName>
</protein>
<accession>A0A3M5RN46</accession>